<accession>A0ABX6GRE9</accession>
<feature type="transmembrane region" description="Helical" evidence="1">
    <location>
        <begin position="49"/>
        <end position="66"/>
    </location>
</feature>
<evidence type="ECO:0000313" key="3">
    <source>
        <dbReference type="Proteomes" id="UP000430368"/>
    </source>
</evidence>
<dbReference type="Proteomes" id="UP000430368">
    <property type="component" value="Chromosome"/>
</dbReference>
<evidence type="ECO:0000313" key="2">
    <source>
        <dbReference type="EMBL" id="QHA88825.1"/>
    </source>
</evidence>
<sequence>MMIPLAKQPDAGAIAPPGAVLRAIVLSVLLSAALLLFRQYGWAQPLPGVALPFSLALAFTCGAALGRYRPLAQPSPLVVARYGLLIAAAGLLWILLALHGQLEWTMLLPGAWLTGAGLGAVYQRHRASAPPGRHPVWGRAALALICGAALAATQWLQWQAAGGFNFALALLVDMVLFGALLVRIVERDRES</sequence>
<keyword evidence="1" id="KW-0472">Membrane</keyword>
<evidence type="ECO:0008006" key="4">
    <source>
        <dbReference type="Google" id="ProtNLM"/>
    </source>
</evidence>
<keyword evidence="1" id="KW-0812">Transmembrane</keyword>
<feature type="transmembrane region" description="Helical" evidence="1">
    <location>
        <begin position="20"/>
        <end position="37"/>
    </location>
</feature>
<name>A0ABX6GRE9_9GAMM</name>
<keyword evidence="1" id="KW-1133">Transmembrane helix</keyword>
<protein>
    <recommendedName>
        <fullName evidence="4">Acid-resistance membrane protein</fullName>
    </recommendedName>
</protein>
<keyword evidence="3" id="KW-1185">Reference proteome</keyword>
<feature type="transmembrane region" description="Helical" evidence="1">
    <location>
        <begin position="136"/>
        <end position="158"/>
    </location>
</feature>
<feature type="transmembrane region" description="Helical" evidence="1">
    <location>
        <begin position="104"/>
        <end position="124"/>
    </location>
</feature>
<evidence type="ECO:0000256" key="1">
    <source>
        <dbReference type="SAM" id="Phobius"/>
    </source>
</evidence>
<proteinExistence type="predicted"/>
<dbReference type="EMBL" id="CP041764">
    <property type="protein sequence ID" value="QHA88825.1"/>
    <property type="molecule type" value="Genomic_DNA"/>
</dbReference>
<reference evidence="2 3" key="1">
    <citation type="submission" date="2019-07" db="EMBL/GenBank/DDBJ databases">
        <title>Serratia dokdonensis sp. nov., an elicitor of systemic resistance in Nicotiana Tabacum.</title>
        <authorList>
            <person name="Son J.-S."/>
            <person name="Hwang Y.-J."/>
            <person name="Lee S.-Y."/>
            <person name="Ghim S.-Y."/>
        </authorList>
    </citation>
    <scope>NUCLEOTIDE SEQUENCE [LARGE SCALE GENOMIC DNA]</scope>
    <source>
        <strain evidence="2 3">KUDC3025</strain>
    </source>
</reference>
<gene>
    <name evidence="2" type="ORF">FO014_18605</name>
</gene>
<feature type="transmembrane region" description="Helical" evidence="1">
    <location>
        <begin position="78"/>
        <end position="98"/>
    </location>
</feature>
<organism evidence="2 3">
    <name type="scientific">Serratia rhizosphaerae</name>
    <dbReference type="NCBI Taxonomy" id="2597702"/>
    <lineage>
        <taxon>Bacteria</taxon>
        <taxon>Pseudomonadati</taxon>
        <taxon>Pseudomonadota</taxon>
        <taxon>Gammaproteobacteria</taxon>
        <taxon>Enterobacterales</taxon>
        <taxon>Yersiniaceae</taxon>
        <taxon>Serratia</taxon>
    </lineage>
</organism>
<feature type="transmembrane region" description="Helical" evidence="1">
    <location>
        <begin position="164"/>
        <end position="185"/>
    </location>
</feature>
<dbReference type="RefSeq" id="WP_160030575.1">
    <property type="nucleotide sequence ID" value="NZ_CP041764.1"/>
</dbReference>